<feature type="compositionally biased region" description="Basic and acidic residues" evidence="1">
    <location>
        <begin position="196"/>
        <end position="207"/>
    </location>
</feature>
<evidence type="ECO:0000313" key="2">
    <source>
        <dbReference type="EMBL" id="TVU00264.1"/>
    </source>
</evidence>
<feature type="non-terminal residue" evidence="2">
    <location>
        <position position="1"/>
    </location>
</feature>
<sequence>MALRRWKPFLGAFEHIDAAIASASAACVGPERVIPREEFKRARNRIVEALCGATDDGVAERVCLLLDDAMAESLVTLRVAHVEQNPDLLASGELVAAVGALARGHGSERVRGIVRGLMRGWRAAVEEELATATAAMHALEAASSVVGAGRGNAVKIAEPSPKTTSPITKAARNVPALRPKKTSPPAARRAPTSSCRAEDKTKMEAATRKTIAAKFR</sequence>
<name>A0A5J9SMR3_9POAL</name>
<dbReference type="OrthoDB" id="696629at2759"/>
<comment type="caution">
    <text evidence="2">The sequence shown here is derived from an EMBL/GenBank/DDBJ whole genome shotgun (WGS) entry which is preliminary data.</text>
</comment>
<keyword evidence="3" id="KW-1185">Reference proteome</keyword>
<gene>
    <name evidence="2" type="ORF">EJB05_54317</name>
</gene>
<dbReference type="PANTHER" id="PTHR47853">
    <property type="entry name" value="EXPRESSED PROTEIN"/>
    <property type="match status" value="1"/>
</dbReference>
<organism evidence="2 3">
    <name type="scientific">Eragrostis curvula</name>
    <name type="common">weeping love grass</name>
    <dbReference type="NCBI Taxonomy" id="38414"/>
    <lineage>
        <taxon>Eukaryota</taxon>
        <taxon>Viridiplantae</taxon>
        <taxon>Streptophyta</taxon>
        <taxon>Embryophyta</taxon>
        <taxon>Tracheophyta</taxon>
        <taxon>Spermatophyta</taxon>
        <taxon>Magnoliopsida</taxon>
        <taxon>Liliopsida</taxon>
        <taxon>Poales</taxon>
        <taxon>Poaceae</taxon>
        <taxon>PACMAD clade</taxon>
        <taxon>Chloridoideae</taxon>
        <taxon>Eragrostideae</taxon>
        <taxon>Eragrostidinae</taxon>
        <taxon>Eragrostis</taxon>
    </lineage>
</organism>
<dbReference type="Proteomes" id="UP000324897">
    <property type="component" value="Unassembled WGS sequence"/>
</dbReference>
<evidence type="ECO:0000313" key="3">
    <source>
        <dbReference type="Proteomes" id="UP000324897"/>
    </source>
</evidence>
<evidence type="ECO:0008006" key="4">
    <source>
        <dbReference type="Google" id="ProtNLM"/>
    </source>
</evidence>
<dbReference type="EMBL" id="RWGY01000617">
    <property type="protein sequence ID" value="TVU00264.1"/>
    <property type="molecule type" value="Genomic_DNA"/>
</dbReference>
<feature type="region of interest" description="Disordered" evidence="1">
    <location>
        <begin position="156"/>
        <end position="216"/>
    </location>
</feature>
<dbReference type="AlphaFoldDB" id="A0A5J9SMR3"/>
<protein>
    <recommendedName>
        <fullName evidence="4">TFIIS N-terminal domain-containing protein</fullName>
    </recommendedName>
</protein>
<reference evidence="2 3" key="1">
    <citation type="journal article" date="2019" name="Sci. Rep.">
        <title>A high-quality genome of Eragrostis curvula grass provides insights into Poaceae evolution and supports new strategies to enhance forage quality.</title>
        <authorList>
            <person name="Carballo J."/>
            <person name="Santos B.A.C.M."/>
            <person name="Zappacosta D."/>
            <person name="Garbus I."/>
            <person name="Selva J.P."/>
            <person name="Gallo C.A."/>
            <person name="Diaz A."/>
            <person name="Albertini E."/>
            <person name="Caccamo M."/>
            <person name="Echenique V."/>
        </authorList>
    </citation>
    <scope>NUCLEOTIDE SEQUENCE [LARGE SCALE GENOMIC DNA]</scope>
    <source>
        <strain evidence="3">cv. Victoria</strain>
        <tissue evidence="2">Leaf</tissue>
    </source>
</reference>
<proteinExistence type="predicted"/>
<dbReference type="PANTHER" id="PTHR47853:SF1">
    <property type="entry name" value="EXPRESSED PROTEIN"/>
    <property type="match status" value="1"/>
</dbReference>
<accession>A0A5J9SMR3</accession>
<dbReference type="Gramene" id="TVU00264">
    <property type="protein sequence ID" value="TVU00264"/>
    <property type="gene ID" value="EJB05_54317"/>
</dbReference>
<evidence type="ECO:0000256" key="1">
    <source>
        <dbReference type="SAM" id="MobiDB-lite"/>
    </source>
</evidence>